<dbReference type="GO" id="GO:0005886">
    <property type="term" value="C:plasma membrane"/>
    <property type="evidence" value="ECO:0007669"/>
    <property type="project" value="UniProtKB-SubCell"/>
</dbReference>
<dbReference type="InterPro" id="IPR004703">
    <property type="entry name" value="PTS_sugar-sp_permease"/>
</dbReference>
<keyword evidence="16" id="KW-1185">Reference proteome</keyword>
<accession>A0A926ILS6</accession>
<dbReference type="RefSeq" id="WP_262430418.1">
    <property type="nucleotide sequence ID" value="NZ_JACRTG010000029.1"/>
</dbReference>
<comment type="subcellular location">
    <subcellularLocation>
        <location evidence="1">Cell membrane</location>
        <topology evidence="1">Multi-pass membrane protein</topology>
    </subcellularLocation>
</comment>
<keyword evidence="9 14" id="KW-0472">Membrane</keyword>
<feature type="transmembrane region" description="Helical" evidence="14">
    <location>
        <begin position="396"/>
        <end position="416"/>
    </location>
</feature>
<dbReference type="InterPro" id="IPR051562">
    <property type="entry name" value="Ascorbate-PTS_EIIC"/>
</dbReference>
<evidence type="ECO:0000256" key="6">
    <source>
        <dbReference type="ARBA" id="ARBA00022683"/>
    </source>
</evidence>
<feature type="transmembrane region" description="Helical" evidence="14">
    <location>
        <begin position="6"/>
        <end position="26"/>
    </location>
</feature>
<evidence type="ECO:0000256" key="9">
    <source>
        <dbReference type="ARBA" id="ARBA00023136"/>
    </source>
</evidence>
<evidence type="ECO:0000313" key="15">
    <source>
        <dbReference type="EMBL" id="MBC8588958.1"/>
    </source>
</evidence>
<comment type="caution">
    <text evidence="15">The sequence shown here is derived from an EMBL/GenBank/DDBJ whole genome shotgun (WGS) entry which is preliminary data.</text>
</comment>
<proteinExistence type="inferred from homology"/>
<dbReference type="EMBL" id="JACRTG010000029">
    <property type="protein sequence ID" value="MBC8588958.1"/>
    <property type="molecule type" value="Genomic_DNA"/>
</dbReference>
<feature type="transmembrane region" description="Helical" evidence="14">
    <location>
        <begin position="116"/>
        <end position="135"/>
    </location>
</feature>
<comment type="subunit">
    <text evidence="2">Homodimer.</text>
</comment>
<organism evidence="15 16">
    <name type="scientific">Paratissierella segnis</name>
    <dbReference type="NCBI Taxonomy" id="2763679"/>
    <lineage>
        <taxon>Bacteria</taxon>
        <taxon>Bacillati</taxon>
        <taxon>Bacillota</taxon>
        <taxon>Tissierellia</taxon>
        <taxon>Tissierellales</taxon>
        <taxon>Tissierellaceae</taxon>
        <taxon>Paratissierella</taxon>
    </lineage>
</organism>
<gene>
    <name evidence="15" type="ORF">H8707_12110</name>
</gene>
<dbReference type="Pfam" id="PF03611">
    <property type="entry name" value="EIIC-GAT"/>
    <property type="match status" value="1"/>
</dbReference>
<keyword evidence="5" id="KW-0762">Sugar transport</keyword>
<evidence type="ECO:0000256" key="7">
    <source>
        <dbReference type="ARBA" id="ARBA00022692"/>
    </source>
</evidence>
<evidence type="ECO:0000256" key="4">
    <source>
        <dbReference type="ARBA" id="ARBA00022475"/>
    </source>
</evidence>
<keyword evidence="7 14" id="KW-0812">Transmembrane</keyword>
<feature type="transmembrane region" description="Helical" evidence="14">
    <location>
        <begin position="250"/>
        <end position="272"/>
    </location>
</feature>
<evidence type="ECO:0000313" key="16">
    <source>
        <dbReference type="Proteomes" id="UP000601171"/>
    </source>
</evidence>
<reference evidence="15" key="1">
    <citation type="submission" date="2020-08" db="EMBL/GenBank/DDBJ databases">
        <title>Genome public.</title>
        <authorList>
            <person name="Liu C."/>
            <person name="Sun Q."/>
        </authorList>
    </citation>
    <scope>NUCLEOTIDE SEQUENCE</scope>
    <source>
        <strain evidence="15">BX21</strain>
    </source>
</reference>
<evidence type="ECO:0000256" key="2">
    <source>
        <dbReference type="ARBA" id="ARBA00011738"/>
    </source>
</evidence>
<feature type="transmembrane region" description="Helical" evidence="14">
    <location>
        <begin position="303"/>
        <end position="331"/>
    </location>
</feature>
<comment type="function">
    <text evidence="10">The phosphoenolpyruvate-dependent sugar phosphotransferase system (sugar PTS), a major carbohydrate active transport system, catalyzes the phosphorylation of incoming sugar substrates concomitantly with their translocation across the cell membrane. The enzyme II UlaABC PTS system is involved in ascorbate transport.</text>
</comment>
<evidence type="ECO:0000256" key="14">
    <source>
        <dbReference type="SAM" id="Phobius"/>
    </source>
</evidence>
<evidence type="ECO:0000256" key="11">
    <source>
        <dbReference type="ARBA" id="ARBA00038218"/>
    </source>
</evidence>
<keyword evidence="3" id="KW-0813">Transport</keyword>
<keyword evidence="4" id="KW-1003">Cell membrane</keyword>
<sequence>MINFIVNVLGDPTIMLGFIALIGLIIQRKKSGDIILGTLKTMMGYLILSAGTGIIGTPINLLTTLVQKGLGVNGVLPLYWAVYSESMLKYGTESALMFIVAFIINIILARFTKWRNLALTVHLQLFWTAFMASVMGGFGLSIAQIVLIGGVFSGIYFWISTTISAHYAKPLTDEHCNFVPSSIGIIIAGESGRLFKKNSKSAEEISFPKSLNWMKDSIMSTSVAFLILNFVFVFVAGISVTQEIAESTPWIVYVILQSLTFGGGIAVILYGVRMMLAELIPAFAGVAEKILPNAKLGLDYPTIFPYGGTAVMIGFVSSLVGSVCATLVMSITGFSPVVLPGVQINFFEGALIGVYANAHGGYKNAVFSAFVTGFLLQYMVAFTFPFTGHLVATGGAYEAIDFNTIGLLFIKIFSLFK</sequence>
<feature type="transmembrane region" description="Helical" evidence="14">
    <location>
        <begin position="337"/>
        <end position="358"/>
    </location>
</feature>
<feature type="transmembrane region" description="Helical" evidence="14">
    <location>
        <begin position="218"/>
        <end position="238"/>
    </location>
</feature>
<evidence type="ECO:0000256" key="12">
    <source>
        <dbReference type="ARBA" id="ARBA00039702"/>
    </source>
</evidence>
<keyword evidence="6" id="KW-0598">Phosphotransferase system</keyword>
<evidence type="ECO:0000256" key="5">
    <source>
        <dbReference type="ARBA" id="ARBA00022597"/>
    </source>
</evidence>
<dbReference type="GO" id="GO:0009401">
    <property type="term" value="P:phosphoenolpyruvate-dependent sugar phosphotransferase system"/>
    <property type="evidence" value="ECO:0007669"/>
    <property type="project" value="UniProtKB-KW"/>
</dbReference>
<evidence type="ECO:0000256" key="13">
    <source>
        <dbReference type="ARBA" id="ARBA00042859"/>
    </source>
</evidence>
<feature type="transmembrane region" description="Helical" evidence="14">
    <location>
        <begin position="141"/>
        <end position="159"/>
    </location>
</feature>
<feature type="transmembrane region" description="Helical" evidence="14">
    <location>
        <begin position="46"/>
        <end position="67"/>
    </location>
</feature>
<protein>
    <recommendedName>
        <fullName evidence="12">Ascorbate-specific PTS system EIIC component</fullName>
    </recommendedName>
    <alternativeName>
        <fullName evidence="13">Ascorbate-specific permease IIC component UlaA</fullName>
    </alternativeName>
</protein>
<dbReference type="AlphaFoldDB" id="A0A926ILS6"/>
<feature type="transmembrane region" description="Helical" evidence="14">
    <location>
        <begin position="87"/>
        <end position="109"/>
    </location>
</feature>
<evidence type="ECO:0000256" key="10">
    <source>
        <dbReference type="ARBA" id="ARBA00037387"/>
    </source>
</evidence>
<comment type="similarity">
    <text evidence="11">Belongs to the UlaA family.</text>
</comment>
<evidence type="ECO:0000256" key="1">
    <source>
        <dbReference type="ARBA" id="ARBA00004651"/>
    </source>
</evidence>
<feature type="transmembrane region" description="Helical" evidence="14">
    <location>
        <begin position="365"/>
        <end position="384"/>
    </location>
</feature>
<dbReference type="Proteomes" id="UP000601171">
    <property type="component" value="Unassembled WGS sequence"/>
</dbReference>
<evidence type="ECO:0000256" key="3">
    <source>
        <dbReference type="ARBA" id="ARBA00022448"/>
    </source>
</evidence>
<dbReference type="PANTHER" id="PTHR33843:SF4">
    <property type="entry name" value="ASCORBATE-SPECIFIC PTS SYSTEM EIIC COMPONENT"/>
    <property type="match status" value="1"/>
</dbReference>
<name>A0A926ILS6_9FIRM</name>
<dbReference type="PANTHER" id="PTHR33843">
    <property type="entry name" value="ASCORBATE-SPECIFIC PTS SYSTEM EIIC COMPONENT"/>
    <property type="match status" value="1"/>
</dbReference>
<keyword evidence="8 14" id="KW-1133">Transmembrane helix</keyword>
<evidence type="ECO:0000256" key="8">
    <source>
        <dbReference type="ARBA" id="ARBA00022989"/>
    </source>
</evidence>